<organism evidence="1 2">
    <name type="scientific">Prunus dulcis</name>
    <name type="common">Almond</name>
    <name type="synonym">Amygdalus dulcis</name>
    <dbReference type="NCBI Taxonomy" id="3755"/>
    <lineage>
        <taxon>Eukaryota</taxon>
        <taxon>Viridiplantae</taxon>
        <taxon>Streptophyta</taxon>
        <taxon>Embryophyta</taxon>
        <taxon>Tracheophyta</taxon>
        <taxon>Spermatophyta</taxon>
        <taxon>Magnoliopsida</taxon>
        <taxon>eudicotyledons</taxon>
        <taxon>Gunneridae</taxon>
        <taxon>Pentapetalae</taxon>
        <taxon>rosids</taxon>
        <taxon>fabids</taxon>
        <taxon>Rosales</taxon>
        <taxon>Rosaceae</taxon>
        <taxon>Amygdaloideae</taxon>
        <taxon>Amygdaleae</taxon>
        <taxon>Prunus</taxon>
    </lineage>
</organism>
<accession>A0AAD4VIG9</accession>
<sequence length="75" mass="8600">MLVVSGPWDADYLVLTANARLVNLMKLKIEHELQKIDVIAQVRCWLTAEVRLLCTDQLFCLWYVSTSEIFVDSGN</sequence>
<name>A0AAD4VIG9_PRUDU</name>
<evidence type="ECO:0000313" key="1">
    <source>
        <dbReference type="EMBL" id="KAI5325740.1"/>
    </source>
</evidence>
<dbReference type="Proteomes" id="UP001054821">
    <property type="component" value="Chromosome 6"/>
</dbReference>
<protein>
    <submittedName>
        <fullName evidence="1">Uncharacterized protein</fullName>
    </submittedName>
</protein>
<proteinExistence type="predicted"/>
<dbReference type="EMBL" id="JAJFAZ020000006">
    <property type="protein sequence ID" value="KAI5325740.1"/>
    <property type="molecule type" value="Genomic_DNA"/>
</dbReference>
<comment type="caution">
    <text evidence="1">The sequence shown here is derived from an EMBL/GenBank/DDBJ whole genome shotgun (WGS) entry which is preliminary data.</text>
</comment>
<gene>
    <name evidence="1" type="ORF">L3X38_034814</name>
</gene>
<evidence type="ECO:0000313" key="2">
    <source>
        <dbReference type="Proteomes" id="UP001054821"/>
    </source>
</evidence>
<dbReference type="AlphaFoldDB" id="A0AAD4VIG9"/>
<keyword evidence="2" id="KW-1185">Reference proteome</keyword>
<reference evidence="1 2" key="1">
    <citation type="journal article" date="2022" name="G3 (Bethesda)">
        <title>Whole-genome sequence and methylome profiling of the almond [Prunus dulcis (Mill.) D.A. Webb] cultivar 'Nonpareil'.</title>
        <authorList>
            <person name="D'Amico-Willman K.M."/>
            <person name="Ouma W.Z."/>
            <person name="Meulia T."/>
            <person name="Sideli G.M."/>
            <person name="Gradziel T.M."/>
            <person name="Fresnedo-Ramirez J."/>
        </authorList>
    </citation>
    <scope>NUCLEOTIDE SEQUENCE [LARGE SCALE GENOMIC DNA]</scope>
    <source>
        <strain evidence="1">Clone GOH B32 T37-40</strain>
    </source>
</reference>